<gene>
    <name evidence="1" type="ORF">GF359_06445</name>
</gene>
<name>A0A9D5K9J7_UNCW3</name>
<evidence type="ECO:0000313" key="2">
    <source>
        <dbReference type="Proteomes" id="UP000630660"/>
    </source>
</evidence>
<proteinExistence type="predicted"/>
<reference evidence="1" key="1">
    <citation type="submission" date="2019-11" db="EMBL/GenBank/DDBJ databases">
        <title>Microbial mats filling the niche in hypersaline microbial mats.</title>
        <authorList>
            <person name="Wong H.L."/>
            <person name="Macleod F.I."/>
            <person name="White R.A. III"/>
            <person name="Burns B.P."/>
        </authorList>
    </citation>
    <scope>NUCLEOTIDE SEQUENCE</scope>
    <source>
        <strain evidence="1">Bin_327</strain>
    </source>
</reference>
<protein>
    <submittedName>
        <fullName evidence="1">Uncharacterized protein</fullName>
    </submittedName>
</protein>
<accession>A0A9D5K9J7</accession>
<sequence length="588" mass="67643">MSTLSFAALLFSFFGADTTFFYASGRSTGSYSLLNASYHFERLLSDELKIKVWGSEYTNWDSLSKQLYRDRDNLAGIEFEPNQWLILSTGLSGSRAKTEQTDGGWKSITNSTIGFLKSEVETDLLYSYYRLEYGNQKSASSYGGPLQWNINGQMYDEAFISVKVEACTLDFIHENTVNGGLSYRGDTIEITSARLKLLKGWGQGGGYVYLDRNRGYSEEQILGSQIWVRDTFRISPRIGVNLDASYDIDSTTNYTNDSLSKIEDEKELAVRLSYQPIDKTNLVLKFNTKGSSRDQVDRYFNEERRRYWFVGQVRHYFSRRPKQAVANYEGPYPYDPGYILFTQSLLLETIEKPDESNTSDRDVATENTNLTMNWNPTANLWTNFFFTHGNTRTHYFHPEEADESNLSKSANASLYICFDDSKYIDIYTSTSLQFTFTHYYTDSTENKADRTIDENATVTLFPVSQVQPGISFTWNRSENWKMVSGSLALTNKLDLITQRFSLAYVLVRKEEWWSSYTEKEWLRIAPFAGFRIQKAPQEETDIVEKSNLAGLDFKIRPWSYVSILGGFTFTRSDNEDPFQAYLTVNSSF</sequence>
<dbReference type="EMBL" id="WJKJ01000214">
    <property type="protein sequence ID" value="MBD3364838.1"/>
    <property type="molecule type" value="Genomic_DNA"/>
</dbReference>
<evidence type="ECO:0000313" key="1">
    <source>
        <dbReference type="EMBL" id="MBD3364838.1"/>
    </source>
</evidence>
<organism evidence="1 2">
    <name type="scientific">candidate division WOR-3 bacterium</name>
    <dbReference type="NCBI Taxonomy" id="2052148"/>
    <lineage>
        <taxon>Bacteria</taxon>
        <taxon>Bacteria division WOR-3</taxon>
    </lineage>
</organism>
<dbReference type="AlphaFoldDB" id="A0A9D5K9J7"/>
<dbReference type="Proteomes" id="UP000630660">
    <property type="component" value="Unassembled WGS sequence"/>
</dbReference>
<comment type="caution">
    <text evidence="1">The sequence shown here is derived from an EMBL/GenBank/DDBJ whole genome shotgun (WGS) entry which is preliminary data.</text>
</comment>